<proteinExistence type="predicted"/>
<dbReference type="AlphaFoldDB" id="A0A4C1YGJ2"/>
<sequence length="201" mass="23027">MKSNRLFYERSTPGHSATAAAGMRLLRSRRVKPLLESAYFWCGEASGHVTPRGCACAGHHACSLRYERIHSTRRLIRARFLKAPLSLSPTALCVYTNDIPCPSTGVQLALFAEDPTVYYRAKHKKLTFLYLQRAIDELGQRFRTTRIEVNSAKSAAIQFKYTMRRSRQIVDLDSPHLRLLNTNIPWQFNYTYLGVMLDKDL</sequence>
<dbReference type="Proteomes" id="UP000299102">
    <property type="component" value="Unassembled WGS sequence"/>
</dbReference>
<evidence type="ECO:0000313" key="1">
    <source>
        <dbReference type="EMBL" id="GBP74433.1"/>
    </source>
</evidence>
<reference evidence="1 2" key="1">
    <citation type="journal article" date="2019" name="Commun. Biol.">
        <title>The bagworm genome reveals a unique fibroin gene that provides high tensile strength.</title>
        <authorList>
            <person name="Kono N."/>
            <person name="Nakamura H."/>
            <person name="Ohtoshi R."/>
            <person name="Tomita M."/>
            <person name="Numata K."/>
            <person name="Arakawa K."/>
        </authorList>
    </citation>
    <scope>NUCLEOTIDE SEQUENCE [LARGE SCALE GENOMIC DNA]</scope>
</reference>
<dbReference type="OrthoDB" id="6614157at2759"/>
<gene>
    <name evidence="1" type="ORF">EVAR_60583_1</name>
</gene>
<protein>
    <submittedName>
        <fullName evidence="1">Uncharacterized protein</fullName>
    </submittedName>
</protein>
<keyword evidence="2" id="KW-1185">Reference proteome</keyword>
<accession>A0A4C1YGJ2</accession>
<organism evidence="1 2">
    <name type="scientific">Eumeta variegata</name>
    <name type="common">Bagworm moth</name>
    <name type="synonym">Eumeta japonica</name>
    <dbReference type="NCBI Taxonomy" id="151549"/>
    <lineage>
        <taxon>Eukaryota</taxon>
        <taxon>Metazoa</taxon>
        <taxon>Ecdysozoa</taxon>
        <taxon>Arthropoda</taxon>
        <taxon>Hexapoda</taxon>
        <taxon>Insecta</taxon>
        <taxon>Pterygota</taxon>
        <taxon>Neoptera</taxon>
        <taxon>Endopterygota</taxon>
        <taxon>Lepidoptera</taxon>
        <taxon>Glossata</taxon>
        <taxon>Ditrysia</taxon>
        <taxon>Tineoidea</taxon>
        <taxon>Psychidae</taxon>
        <taxon>Oiketicinae</taxon>
        <taxon>Eumeta</taxon>
    </lineage>
</organism>
<comment type="caution">
    <text evidence="1">The sequence shown here is derived from an EMBL/GenBank/DDBJ whole genome shotgun (WGS) entry which is preliminary data.</text>
</comment>
<dbReference type="EMBL" id="BGZK01001207">
    <property type="protein sequence ID" value="GBP74433.1"/>
    <property type="molecule type" value="Genomic_DNA"/>
</dbReference>
<name>A0A4C1YGJ2_EUMVA</name>
<evidence type="ECO:0000313" key="2">
    <source>
        <dbReference type="Proteomes" id="UP000299102"/>
    </source>
</evidence>